<proteinExistence type="predicted"/>
<dbReference type="Gene3D" id="3.20.20.80">
    <property type="entry name" value="Glycosidases"/>
    <property type="match status" value="1"/>
</dbReference>
<dbReference type="AlphaFoldDB" id="A0A243WIS6"/>
<evidence type="ECO:0000313" key="2">
    <source>
        <dbReference type="Proteomes" id="UP000194873"/>
    </source>
</evidence>
<reference evidence="1 2" key="1">
    <citation type="submission" date="2017-01" db="EMBL/GenBank/DDBJ databases">
        <title>A new Hymenobacter.</title>
        <authorList>
            <person name="Liang Y."/>
            <person name="Feng F."/>
        </authorList>
    </citation>
    <scope>NUCLEOTIDE SEQUENCE [LARGE SCALE GENOMIC DNA]</scope>
    <source>
        <strain evidence="1">MIMBbqt21</strain>
    </source>
</reference>
<organism evidence="1 2">
    <name type="scientific">Hymenobacter crusticola</name>
    <dbReference type="NCBI Taxonomy" id="1770526"/>
    <lineage>
        <taxon>Bacteria</taxon>
        <taxon>Pseudomonadati</taxon>
        <taxon>Bacteroidota</taxon>
        <taxon>Cytophagia</taxon>
        <taxon>Cytophagales</taxon>
        <taxon>Hymenobacteraceae</taxon>
        <taxon>Hymenobacter</taxon>
    </lineage>
</organism>
<keyword evidence="2" id="KW-1185">Reference proteome</keyword>
<gene>
    <name evidence="1" type="ORF">BXP70_00450</name>
</gene>
<evidence type="ECO:0000313" key="1">
    <source>
        <dbReference type="EMBL" id="OUJ75808.1"/>
    </source>
</evidence>
<dbReference type="Proteomes" id="UP000194873">
    <property type="component" value="Unassembled WGS sequence"/>
</dbReference>
<dbReference type="SUPFAM" id="SSF51445">
    <property type="entry name" value="(Trans)glycosidases"/>
    <property type="match status" value="1"/>
</dbReference>
<comment type="caution">
    <text evidence="1">The sequence shown here is derived from an EMBL/GenBank/DDBJ whole genome shotgun (WGS) entry which is preliminary data.</text>
</comment>
<dbReference type="EMBL" id="MTSE01000001">
    <property type="protein sequence ID" value="OUJ75808.1"/>
    <property type="molecule type" value="Genomic_DNA"/>
</dbReference>
<name>A0A243WIS6_9BACT</name>
<protein>
    <submittedName>
        <fullName evidence="1">Uncharacterized protein</fullName>
    </submittedName>
</protein>
<sequence>MLLPSSMRSRTHWFLMATLGWLGVFVEQAKAQNDLLPLTSLDEVYTPAKGKGEMKFSFAWPEPSAEFAGFQFSFRVQTFENAYAIDPTRTRLERSADRLRYLCQGFTWAGGQEKAAGELTAEFQRNPDGSVEWRVSAQMNQPIKSISTVVRGIPRGELSLAGGNFMDPHDDENTFEYPQLFGQLSTPLIVIKKPQGGFFELSARQTEVRPARFFLQPGPNSYRAELIYEQAGWDKRNRVQSFLWRIGAAPTYEAIAKPFFAHVAQAYRIPAYTTRPDVPAWLRDTKLVVALHGAHWTGFIFNDYAKQLTILRWIATQIDPKQVLVFLPGWDGRYYWNYPLYQTDPRMGGDKGFRQLIDEGHKLGFHFSAMFGTNSANRELSVFKKFADAVTQHTDGDNWDLNWVDWDNDRHGDGWMPVMNIGVASWRNYLRDRIDKVIKDYHVDSYFMDIAGLWENNPKADMYEGTRRLVADLAQRHPGVLPIAEMHYDALMSVFPLTQVPRYSQYPAGFYTYVDSYNHLSTPAPGSGSTGVHEYGFSKPRPVSASQRPIPTITFANDTFDKYREQVAQDIQAAKTRKVE</sequence>
<dbReference type="InterPro" id="IPR017853">
    <property type="entry name" value="GH"/>
</dbReference>
<accession>A0A243WIS6</accession>